<keyword evidence="1 4" id="KW-0560">Oxidoreductase</keyword>
<dbReference type="SUPFAM" id="SSF55347">
    <property type="entry name" value="Glyceraldehyde-3-phosphate dehydrogenase-like, C-terminal domain"/>
    <property type="match status" value="1"/>
</dbReference>
<keyword evidence="5" id="KW-1185">Reference proteome</keyword>
<dbReference type="Gene3D" id="3.30.360.10">
    <property type="entry name" value="Dihydrodipicolinate Reductase, domain 2"/>
    <property type="match status" value="1"/>
</dbReference>
<dbReference type="Pfam" id="PF01370">
    <property type="entry name" value="Epimerase"/>
    <property type="match status" value="1"/>
</dbReference>
<dbReference type="PANTHER" id="PTHR43818">
    <property type="entry name" value="BCDNA.GH03377"/>
    <property type="match status" value="1"/>
</dbReference>
<dbReference type="Gene3D" id="3.40.50.720">
    <property type="entry name" value="NAD(P)-binding Rossmann-like Domain"/>
    <property type="match status" value="2"/>
</dbReference>
<evidence type="ECO:0000259" key="3">
    <source>
        <dbReference type="Pfam" id="PF01408"/>
    </source>
</evidence>
<reference evidence="4 5" key="1">
    <citation type="submission" date="2017-03" db="EMBL/GenBank/DDBJ databases">
        <authorList>
            <person name="Afonso C.L."/>
            <person name="Miller P.J."/>
            <person name="Scott M.A."/>
            <person name="Spackman E."/>
            <person name="Goraichik I."/>
            <person name="Dimitrov K.M."/>
            <person name="Suarez D.L."/>
            <person name="Swayne D.E."/>
        </authorList>
    </citation>
    <scope>NUCLEOTIDE SEQUENCE [LARGE SCALE GENOMIC DNA]</scope>
    <source>
        <strain evidence="4 5">CECT 7639</strain>
    </source>
</reference>
<dbReference type="EMBL" id="FWFO01000002">
    <property type="protein sequence ID" value="SLN53392.1"/>
    <property type="molecule type" value="Genomic_DNA"/>
</dbReference>
<dbReference type="RefSeq" id="WP_085796471.1">
    <property type="nucleotide sequence ID" value="NZ_FWFO01000002.1"/>
</dbReference>
<dbReference type="PANTHER" id="PTHR43818:SF11">
    <property type="entry name" value="BCDNA.GH03377"/>
    <property type="match status" value="1"/>
</dbReference>
<dbReference type="InterPro" id="IPR036291">
    <property type="entry name" value="NAD(P)-bd_dom_sf"/>
</dbReference>
<dbReference type="InterPro" id="IPR001509">
    <property type="entry name" value="Epimerase_deHydtase"/>
</dbReference>
<evidence type="ECO:0000259" key="2">
    <source>
        <dbReference type="Pfam" id="PF01370"/>
    </source>
</evidence>
<feature type="domain" description="Gfo/Idh/MocA-like oxidoreductase N-terminal" evidence="3">
    <location>
        <begin position="6"/>
        <end position="124"/>
    </location>
</feature>
<evidence type="ECO:0000313" key="5">
    <source>
        <dbReference type="Proteomes" id="UP000193077"/>
    </source>
</evidence>
<dbReference type="InterPro" id="IPR050463">
    <property type="entry name" value="Gfo/Idh/MocA_oxidrdct_glycsds"/>
</dbReference>
<name>A0A1Y5T0V0_9RHOB</name>
<dbReference type="AlphaFoldDB" id="A0A1Y5T0V0"/>
<dbReference type="CDD" id="cd08946">
    <property type="entry name" value="SDR_e"/>
    <property type="match status" value="1"/>
</dbReference>
<evidence type="ECO:0000256" key="1">
    <source>
        <dbReference type="ARBA" id="ARBA00023002"/>
    </source>
</evidence>
<dbReference type="InterPro" id="IPR000683">
    <property type="entry name" value="Gfo/Idh/MocA-like_OxRdtase_N"/>
</dbReference>
<protein>
    <submittedName>
        <fullName evidence="4">4-carboxy-2-hydroxymuconate-6-semialdehyde dehydrogenase</fullName>
        <ecNumber evidence="4">1.1.1.312</ecNumber>
    </submittedName>
</protein>
<dbReference type="Proteomes" id="UP000193077">
    <property type="component" value="Unassembled WGS sequence"/>
</dbReference>
<dbReference type="EC" id="1.1.1.312" evidence="4"/>
<accession>A0A1Y5T0V0</accession>
<feature type="domain" description="NAD-dependent epimerase/dehydratase" evidence="2">
    <location>
        <begin position="374"/>
        <end position="599"/>
    </location>
</feature>
<dbReference type="Pfam" id="PF01408">
    <property type="entry name" value="GFO_IDH_MocA"/>
    <property type="match status" value="1"/>
</dbReference>
<dbReference type="SUPFAM" id="SSF51735">
    <property type="entry name" value="NAD(P)-binding Rossmann-fold domains"/>
    <property type="match status" value="2"/>
</dbReference>
<gene>
    <name evidence="4" type="primary">ligC</name>
    <name evidence="4" type="ORF">TRL7639_02788</name>
</gene>
<dbReference type="OrthoDB" id="7798185at2"/>
<evidence type="ECO:0000313" key="4">
    <source>
        <dbReference type="EMBL" id="SLN53392.1"/>
    </source>
</evidence>
<dbReference type="GO" id="GO:0000166">
    <property type="term" value="F:nucleotide binding"/>
    <property type="evidence" value="ECO:0007669"/>
    <property type="project" value="InterPro"/>
</dbReference>
<organism evidence="4 5">
    <name type="scientific">Falsiruegeria litorea R37</name>
    <dbReference type="NCBI Taxonomy" id="1200284"/>
    <lineage>
        <taxon>Bacteria</taxon>
        <taxon>Pseudomonadati</taxon>
        <taxon>Pseudomonadota</taxon>
        <taxon>Alphaproteobacteria</taxon>
        <taxon>Rhodobacterales</taxon>
        <taxon>Roseobacteraceae</taxon>
        <taxon>Falsiruegeria</taxon>
    </lineage>
</organism>
<dbReference type="GO" id="GO:0050606">
    <property type="term" value="F:4-carboxy-2-hydroxymuconate semialdehyde hemiacetal dehydrogenase activity"/>
    <property type="evidence" value="ECO:0007669"/>
    <property type="project" value="UniProtKB-EC"/>
</dbReference>
<sequence length="702" mass="76145">MTQSPIRIGLIGAGYIASWHADAIKATPDIELSAICDRAANAAHGLADAYGVRGFASVEDLIAAEVCDAVHILTPPDSHRDLAIQCLNAGLHVLVEKPVALSAQDTQAIEEAAQQADRRFHAGHNFLGLPSYERLKAMAHAGKLGRISSAEVRWCFPLSPLRSGPFGLWLMRKPENLLLEIGPHLFAIVQDLFGQAEVRDLGLSHPIAIPGSGTRPQTWHMRANVRDVELSLMISLVETSDDRSVTLRGSTGRARLDLAADTLIVDTENTADLVANPLWRQLSVSGQHLKAGCVNAARQLTSFNAKSPYGLSFRGMMDGVYGPLTRNAPADTRFSGASAIKVMGALDQALSLMSSEQRDLPAPPQANRAPEPTVMVIGGTGFIGRALTRHLVAMGKDVRVISRGTSGPFADLPDQVETVGLSLSDTQGLTQAMEGIETVYNLARSVDTSWEDCLKHDVAVAEGIGQAALDAGVKRLIYTGTIASYDMSDPQIRITEDTGFAQDMSDRNLYARSKAECERRLLAMHRTKSLPLVIARPGIVVGHGGPLQHWGIGRWHGAGAVKLWGNGRNTLPFVLIDDTVEALARMAETPDIEGESFNIVGAPMMTGRDYFDAIEDAMGARLRVGFGNLSVMFAADYIKHQLKHHVLRRHGLTRPSLADWKSRAHYSPFDNAKACRVLGWHPESNRAEFIRKAITQAKLFGF</sequence>
<proteinExistence type="predicted"/>